<dbReference type="EMBL" id="BHYK01000007">
    <property type="protein sequence ID" value="GCD09995.1"/>
    <property type="molecule type" value="Genomic_DNA"/>
</dbReference>
<comment type="caution">
    <text evidence="1">The sequence shown here is derived from an EMBL/GenBank/DDBJ whole genome shotgun (WGS) entry which is preliminary data.</text>
</comment>
<dbReference type="RefSeq" id="WP_124999932.1">
    <property type="nucleotide sequence ID" value="NZ_BHYK01000007.1"/>
</dbReference>
<accession>A0A401UKG5</accession>
<keyword evidence="2" id="KW-1185">Reference proteome</keyword>
<dbReference type="AlphaFoldDB" id="A0A401UKG5"/>
<proteinExistence type="predicted"/>
<evidence type="ECO:0008006" key="3">
    <source>
        <dbReference type="Google" id="ProtNLM"/>
    </source>
</evidence>
<protein>
    <recommendedName>
        <fullName evidence="3">Rubrerythrin diiron-binding domain-containing protein</fullName>
    </recommendedName>
</protein>
<dbReference type="Proteomes" id="UP000287872">
    <property type="component" value="Unassembled WGS sequence"/>
</dbReference>
<reference evidence="1 2" key="1">
    <citation type="submission" date="2018-11" db="EMBL/GenBank/DDBJ databases">
        <title>Genome sequencing and assembly of Clostridium tagluense strain A121.</title>
        <authorList>
            <person name="Murakami T."/>
            <person name="Segawa T."/>
            <person name="Shcherbakova V.A."/>
            <person name="Mori H."/>
            <person name="Yoshimura Y."/>
        </authorList>
    </citation>
    <scope>NUCLEOTIDE SEQUENCE [LARGE SCALE GENOMIC DNA]</scope>
    <source>
        <strain evidence="1 2">A121</strain>
    </source>
</reference>
<gene>
    <name evidence="1" type="ORF">Ctaglu_16180</name>
</gene>
<organism evidence="1 2">
    <name type="scientific">Clostridium tagluense</name>
    <dbReference type="NCBI Taxonomy" id="360422"/>
    <lineage>
        <taxon>Bacteria</taxon>
        <taxon>Bacillati</taxon>
        <taxon>Bacillota</taxon>
        <taxon>Clostridia</taxon>
        <taxon>Eubacteriales</taxon>
        <taxon>Clostridiaceae</taxon>
        <taxon>Clostridium</taxon>
    </lineage>
</organism>
<evidence type="ECO:0000313" key="1">
    <source>
        <dbReference type="EMBL" id="GCD09995.1"/>
    </source>
</evidence>
<dbReference type="OrthoDB" id="1707909at2"/>
<dbReference type="InterPro" id="IPR009078">
    <property type="entry name" value="Ferritin-like_SF"/>
</dbReference>
<sequence>MEMNTRDTIMKKLLDAQENTRDYQSFAREVSEEEVSNTFREFAEQSAMQAKKLQELLNTHDGKQYS</sequence>
<name>A0A401UKG5_9CLOT</name>
<dbReference type="SUPFAM" id="SSF47240">
    <property type="entry name" value="Ferritin-like"/>
    <property type="match status" value="1"/>
</dbReference>
<evidence type="ECO:0000313" key="2">
    <source>
        <dbReference type="Proteomes" id="UP000287872"/>
    </source>
</evidence>
<dbReference type="GeneID" id="77240989"/>